<dbReference type="Proteomes" id="UP000293613">
    <property type="component" value="Unassembled WGS sequence"/>
</dbReference>
<sequence>MPNHASHLTATLRTHHPWILLIACISFMLYLIQACTMFISWYADVLMIAVLVAFLIMPKYPQQGIWAALCLLMASAYMPFPTPPVSSALMVLLIATLGAVGTYDVLIAAPLALIAIIYNPYRADYVRPLDGWKLAGAAILVLGAAAVGTMFRQIRLRRQAEKQHAKDMERLRVARLLHDNVANGITRALLLLDSDVTDDAQLHDELTQALTDAHSIIGTLENGEDCMSEPVSDDIATSLEHMEHQLAQAGFDGELLANTASLHLSSATEELLRSILKETTTNMLKHANPEYPYIISLYTAGGNAVFRITDTPKNTVPGPSHQYGRSSGLARHQQQIERVGGTVTISYDHNLFSATYALPMHTPSDLRRGKR</sequence>
<feature type="transmembrane region" description="Helical" evidence="6">
    <location>
        <begin position="92"/>
        <end position="119"/>
    </location>
</feature>
<dbReference type="InterPro" id="IPR050482">
    <property type="entry name" value="Sensor_HK_TwoCompSys"/>
</dbReference>
<dbReference type="InterPro" id="IPR036890">
    <property type="entry name" value="HATPase_C_sf"/>
</dbReference>
<comment type="caution">
    <text evidence="7">The sequence shown here is derived from an EMBL/GenBank/DDBJ whole genome shotgun (WGS) entry which is preliminary data.</text>
</comment>
<evidence type="ECO:0000256" key="2">
    <source>
        <dbReference type="ARBA" id="ARBA00012438"/>
    </source>
</evidence>
<evidence type="ECO:0000313" key="7">
    <source>
        <dbReference type="EMBL" id="RYM97847.1"/>
    </source>
</evidence>
<dbReference type="PANTHER" id="PTHR24421:SF10">
    <property type="entry name" value="NITRATE_NITRITE SENSOR PROTEIN NARQ"/>
    <property type="match status" value="1"/>
</dbReference>
<feature type="transmembrane region" description="Helical" evidence="6">
    <location>
        <begin position="39"/>
        <end position="57"/>
    </location>
</feature>
<comment type="catalytic activity">
    <reaction evidence="1">
        <text>ATP + protein L-histidine = ADP + protein N-phospho-L-histidine.</text>
        <dbReference type="EC" id="2.7.13.3"/>
    </reaction>
</comment>
<dbReference type="GO" id="GO:0004673">
    <property type="term" value="F:protein histidine kinase activity"/>
    <property type="evidence" value="ECO:0007669"/>
    <property type="project" value="UniProtKB-EC"/>
</dbReference>
<keyword evidence="5" id="KW-0902">Two-component regulatory system</keyword>
<protein>
    <recommendedName>
        <fullName evidence="2">histidine kinase</fullName>
        <ecNumber evidence="2">2.7.13.3</ecNumber>
    </recommendedName>
</protein>
<evidence type="ECO:0000256" key="6">
    <source>
        <dbReference type="SAM" id="Phobius"/>
    </source>
</evidence>
<dbReference type="Gene3D" id="3.30.565.10">
    <property type="entry name" value="Histidine kinase-like ATPase, C-terminal domain"/>
    <property type="match status" value="1"/>
</dbReference>
<evidence type="ECO:0000256" key="1">
    <source>
        <dbReference type="ARBA" id="ARBA00000085"/>
    </source>
</evidence>
<dbReference type="EC" id="2.7.13.3" evidence="2"/>
<keyword evidence="6" id="KW-0472">Membrane</keyword>
<accession>A0A8B3RLJ4</accession>
<dbReference type="AlphaFoldDB" id="A0A8B3RLJ4"/>
<dbReference type="EMBL" id="RSCO01000005">
    <property type="protein sequence ID" value="RYM97847.1"/>
    <property type="molecule type" value="Genomic_DNA"/>
</dbReference>
<evidence type="ECO:0000256" key="3">
    <source>
        <dbReference type="ARBA" id="ARBA00022679"/>
    </source>
</evidence>
<reference evidence="7 8" key="1">
    <citation type="journal article" date="2019" name="Appl. Environ. Microbiol.">
        <title>Dissecting the evolutionary development of the Bifidobacterium animalis species through comparative genomics analyses.</title>
        <authorList>
            <person name="Lugli G.A."/>
            <person name="Mancino W."/>
            <person name="Milani C."/>
            <person name="Duranti S."/>
            <person name="Mancabelli L."/>
            <person name="Napoli S."/>
            <person name="Mangifesta M."/>
            <person name="Viappiani A."/>
            <person name="Anzalone R."/>
            <person name="Longhi G."/>
            <person name="van Sinderen D."/>
            <person name="Ventura M."/>
            <person name="Turroni F."/>
        </authorList>
    </citation>
    <scope>NUCLEOTIDE SEQUENCE [LARGE SCALE GENOMIC DNA]</scope>
    <source>
        <strain evidence="7 8">2011B</strain>
    </source>
</reference>
<dbReference type="GO" id="GO:0000160">
    <property type="term" value="P:phosphorelay signal transduction system"/>
    <property type="evidence" value="ECO:0007669"/>
    <property type="project" value="UniProtKB-KW"/>
</dbReference>
<keyword evidence="3" id="KW-0808">Transferase</keyword>
<dbReference type="SUPFAM" id="SSF55874">
    <property type="entry name" value="ATPase domain of HSP90 chaperone/DNA topoisomerase II/histidine kinase"/>
    <property type="match status" value="1"/>
</dbReference>
<organism evidence="7 8">
    <name type="scientific">Bifidobacterium animalis subsp. lactis</name>
    <name type="common">Bifidobacterium lactis</name>
    <dbReference type="NCBI Taxonomy" id="302911"/>
    <lineage>
        <taxon>Bacteria</taxon>
        <taxon>Bacillati</taxon>
        <taxon>Actinomycetota</taxon>
        <taxon>Actinomycetes</taxon>
        <taxon>Bifidobacteriales</taxon>
        <taxon>Bifidobacteriaceae</taxon>
        <taxon>Bifidobacterium</taxon>
    </lineage>
</organism>
<feature type="transmembrane region" description="Helical" evidence="6">
    <location>
        <begin position="15"/>
        <end position="32"/>
    </location>
</feature>
<dbReference type="PANTHER" id="PTHR24421">
    <property type="entry name" value="NITRATE/NITRITE SENSOR PROTEIN NARX-RELATED"/>
    <property type="match status" value="1"/>
</dbReference>
<evidence type="ECO:0000313" key="8">
    <source>
        <dbReference type="Proteomes" id="UP000293613"/>
    </source>
</evidence>
<keyword evidence="4 7" id="KW-0418">Kinase</keyword>
<evidence type="ECO:0000256" key="5">
    <source>
        <dbReference type="ARBA" id="ARBA00023012"/>
    </source>
</evidence>
<keyword evidence="6" id="KW-0812">Transmembrane</keyword>
<evidence type="ECO:0000256" key="4">
    <source>
        <dbReference type="ARBA" id="ARBA00022777"/>
    </source>
</evidence>
<proteinExistence type="predicted"/>
<gene>
    <name evidence="7" type="ORF">PG2011B_0098</name>
</gene>
<feature type="transmembrane region" description="Helical" evidence="6">
    <location>
        <begin position="131"/>
        <end position="151"/>
    </location>
</feature>
<keyword evidence="6" id="KW-1133">Transmembrane helix</keyword>
<name>A0A8B3RLJ4_BIFAN</name>